<evidence type="ECO:0000313" key="9">
    <source>
        <dbReference type="Proteomes" id="UP001519887"/>
    </source>
</evidence>
<proteinExistence type="inferred from homology"/>
<evidence type="ECO:0000256" key="4">
    <source>
        <dbReference type="ARBA" id="ARBA00022989"/>
    </source>
</evidence>
<comment type="caution">
    <text evidence="8">The sequence shown here is derived from an EMBL/GenBank/DDBJ whole genome shotgun (WGS) entry which is preliminary data.</text>
</comment>
<evidence type="ECO:0000259" key="7">
    <source>
        <dbReference type="Pfam" id="PF09335"/>
    </source>
</evidence>
<accession>A0ABS7C2K2</accession>
<reference evidence="8 9" key="1">
    <citation type="submission" date="2021-07" db="EMBL/GenBank/DDBJ databases">
        <title>Paenibacillus radiodurans sp. nov., isolated from the southeastern edge of Tengger Desert.</title>
        <authorList>
            <person name="Zhang G."/>
        </authorList>
    </citation>
    <scope>NUCLEOTIDE SEQUENCE [LARGE SCALE GENOMIC DNA]</scope>
    <source>
        <strain evidence="8 9">CCM 7311</strain>
    </source>
</reference>
<evidence type="ECO:0000256" key="3">
    <source>
        <dbReference type="ARBA" id="ARBA00022692"/>
    </source>
</evidence>
<keyword evidence="5 6" id="KW-0472">Membrane</keyword>
<dbReference type="PANTHER" id="PTHR12677">
    <property type="entry name" value="GOLGI APPARATUS MEMBRANE PROTEIN TVP38-RELATED"/>
    <property type="match status" value="1"/>
</dbReference>
<keyword evidence="9" id="KW-1185">Reference proteome</keyword>
<feature type="transmembrane region" description="Helical" evidence="6">
    <location>
        <begin position="147"/>
        <end position="167"/>
    </location>
</feature>
<evidence type="ECO:0000313" key="8">
    <source>
        <dbReference type="EMBL" id="MBW7454951.1"/>
    </source>
</evidence>
<keyword evidence="2 6" id="KW-1003">Cell membrane</keyword>
<keyword evidence="3 6" id="KW-0812">Transmembrane</keyword>
<evidence type="ECO:0000256" key="6">
    <source>
        <dbReference type="RuleBase" id="RU366058"/>
    </source>
</evidence>
<dbReference type="EMBL" id="JAHZIK010000279">
    <property type="protein sequence ID" value="MBW7454951.1"/>
    <property type="molecule type" value="Genomic_DNA"/>
</dbReference>
<keyword evidence="4 6" id="KW-1133">Transmembrane helix</keyword>
<feature type="transmembrane region" description="Helical" evidence="6">
    <location>
        <begin position="35"/>
        <end position="57"/>
    </location>
</feature>
<comment type="similarity">
    <text evidence="6">Belongs to the TVP38/TMEM64 family.</text>
</comment>
<evidence type="ECO:0000256" key="5">
    <source>
        <dbReference type="ARBA" id="ARBA00023136"/>
    </source>
</evidence>
<dbReference type="Proteomes" id="UP001519887">
    <property type="component" value="Unassembled WGS sequence"/>
</dbReference>
<evidence type="ECO:0000256" key="1">
    <source>
        <dbReference type="ARBA" id="ARBA00004651"/>
    </source>
</evidence>
<dbReference type="InterPro" id="IPR015414">
    <property type="entry name" value="TMEM64"/>
</dbReference>
<feature type="transmembrane region" description="Helical" evidence="6">
    <location>
        <begin position="63"/>
        <end position="88"/>
    </location>
</feature>
<feature type="domain" description="VTT" evidence="7">
    <location>
        <begin position="51"/>
        <end position="169"/>
    </location>
</feature>
<protein>
    <recommendedName>
        <fullName evidence="6">TVP38/TMEM64 family membrane protein</fullName>
    </recommendedName>
</protein>
<gene>
    <name evidence="8" type="ORF">K0U00_12990</name>
</gene>
<dbReference type="InterPro" id="IPR032816">
    <property type="entry name" value="VTT_dom"/>
</dbReference>
<comment type="subcellular location">
    <subcellularLocation>
        <location evidence="1 6">Cell membrane</location>
        <topology evidence="1 6">Multi-pass membrane protein</topology>
    </subcellularLocation>
</comment>
<name>A0ABS7C2K2_9BACL</name>
<evidence type="ECO:0000256" key="2">
    <source>
        <dbReference type="ARBA" id="ARBA00022475"/>
    </source>
</evidence>
<organism evidence="8 9">
    <name type="scientific">Paenibacillus sepulcri</name>
    <dbReference type="NCBI Taxonomy" id="359917"/>
    <lineage>
        <taxon>Bacteria</taxon>
        <taxon>Bacillati</taxon>
        <taxon>Bacillota</taxon>
        <taxon>Bacilli</taxon>
        <taxon>Bacillales</taxon>
        <taxon>Paenibacillaceae</taxon>
        <taxon>Paenibacillus</taxon>
    </lineage>
</organism>
<dbReference type="RefSeq" id="WP_210039529.1">
    <property type="nucleotide sequence ID" value="NZ_JBHLVU010000005.1"/>
</dbReference>
<dbReference type="Pfam" id="PF09335">
    <property type="entry name" value="VTT_dom"/>
    <property type="match status" value="1"/>
</dbReference>
<feature type="transmembrane region" description="Helical" evidence="6">
    <location>
        <begin position="179"/>
        <end position="199"/>
    </location>
</feature>
<feature type="transmembrane region" description="Helical" evidence="6">
    <location>
        <begin position="6"/>
        <end position="23"/>
    </location>
</feature>
<sequence>MKLWQTLLIYAAAIICLLIYRQEITDWMMYSRPSYLTMFLLSLCFLLFPVLPFKIIIGMLGFIYGPLIGAAISWAAASTASVIVYLVVRIYFQKKGRAYLAKYKRLEKWTVLMEKNPFLVIFLARIIPVFPQAIVNIYPAFLSINLLTYTAASSLGKIPAMLVFSYLGKNIFSDLSNAFLVIGIYSAFLLLVYLIYRLWLKNRLV</sequence>
<dbReference type="PANTHER" id="PTHR12677:SF59">
    <property type="entry name" value="GOLGI APPARATUS MEMBRANE PROTEIN TVP38-RELATED"/>
    <property type="match status" value="1"/>
</dbReference>